<keyword evidence="2" id="KW-0472">Membrane</keyword>
<dbReference type="FunCoup" id="A0A151Z9R3">
    <property type="interactions" value="541"/>
</dbReference>
<keyword evidence="5" id="KW-1185">Reference proteome</keyword>
<feature type="transmembrane region" description="Helical" evidence="2">
    <location>
        <begin position="274"/>
        <end position="292"/>
    </location>
</feature>
<dbReference type="OMA" id="DIINCAM"/>
<feature type="chain" id="PRO_5007593019" description="Intimal thickness related receptor IRP domain-containing protein" evidence="3">
    <location>
        <begin position="26"/>
        <end position="481"/>
    </location>
</feature>
<dbReference type="Proteomes" id="UP000076078">
    <property type="component" value="Unassembled WGS sequence"/>
</dbReference>
<dbReference type="AlphaFoldDB" id="A0A151Z9R3"/>
<feature type="transmembrane region" description="Helical" evidence="2">
    <location>
        <begin position="167"/>
        <end position="191"/>
    </location>
</feature>
<evidence type="ECO:0008006" key="6">
    <source>
        <dbReference type="Google" id="ProtNLM"/>
    </source>
</evidence>
<dbReference type="EMBL" id="LODT01000037">
    <property type="protein sequence ID" value="KYQ90675.1"/>
    <property type="molecule type" value="Genomic_DNA"/>
</dbReference>
<feature type="transmembrane region" description="Helical" evidence="2">
    <location>
        <begin position="298"/>
        <end position="315"/>
    </location>
</feature>
<sequence length="481" mass="56446">MMIRNNRKILLFIVVILAVIEISHCNYLASQDFTFDEDNDLVYIAEFGFLEGGQFNIRLESKSVIENTTEPDGTPNIDQTPQFQLYGCFEKEFTRNRQWDDVCFFNPKCTLTFVLSQGNNYFNDEIKKEGYYYFLMSKCLAQEMKFNVEYSFTNPTNNHLSYELMPLPIILMVFVAIWSILIIYWISNWVLNRTQHIKLHKVITLYPISKLIDVIYSLGYYQYIKTHGSTNVATLIMYWVIFIIFRIISIVVLLLISCGWSILPVSISKSFQNIIYICIVALAITLGIGSFLGGYYNILSFIIYIPILIIIFIKTDKSIHLIQISISSSIQKQIQQQIQQQEQQQQQVGEGDDDQQQVELGDEQPREQVQQQQPPQHPIPLSSVNSEIDRIPLEKRYSILYMYIAFKWIMLIFLGFTIILQFMAIVFTYTWAFDFFTYVIEVSLFLCLALTFRLRKEKKQSYFLFDEDYEMDNINNSRLNA</sequence>
<keyword evidence="2" id="KW-1133">Transmembrane helix</keyword>
<gene>
    <name evidence="4" type="ORF">DLAC_09311</name>
</gene>
<organism evidence="4 5">
    <name type="scientific">Tieghemostelium lacteum</name>
    <name type="common">Slime mold</name>
    <name type="synonym">Dictyostelium lacteum</name>
    <dbReference type="NCBI Taxonomy" id="361077"/>
    <lineage>
        <taxon>Eukaryota</taxon>
        <taxon>Amoebozoa</taxon>
        <taxon>Evosea</taxon>
        <taxon>Eumycetozoa</taxon>
        <taxon>Dictyostelia</taxon>
        <taxon>Dictyosteliales</taxon>
        <taxon>Raperosteliaceae</taxon>
        <taxon>Tieghemostelium</taxon>
    </lineage>
</organism>
<dbReference type="InterPro" id="IPR009637">
    <property type="entry name" value="GPR107/GPR108-like"/>
</dbReference>
<evidence type="ECO:0000256" key="3">
    <source>
        <dbReference type="SAM" id="SignalP"/>
    </source>
</evidence>
<evidence type="ECO:0000313" key="5">
    <source>
        <dbReference type="Proteomes" id="UP000076078"/>
    </source>
</evidence>
<feature type="region of interest" description="Disordered" evidence="1">
    <location>
        <begin position="343"/>
        <end position="383"/>
    </location>
</feature>
<feature type="transmembrane region" description="Helical" evidence="2">
    <location>
        <begin position="400"/>
        <end position="429"/>
    </location>
</feature>
<accession>A0A151Z9R3</accession>
<feature type="transmembrane region" description="Helical" evidence="2">
    <location>
        <begin position="203"/>
        <end position="224"/>
    </location>
</feature>
<dbReference type="GO" id="GO:0005794">
    <property type="term" value="C:Golgi apparatus"/>
    <property type="evidence" value="ECO:0007669"/>
    <property type="project" value="TreeGrafter"/>
</dbReference>
<keyword evidence="2" id="KW-0812">Transmembrane</keyword>
<feature type="transmembrane region" description="Helical" evidence="2">
    <location>
        <begin position="435"/>
        <end position="454"/>
    </location>
</feature>
<comment type="caution">
    <text evidence="4">The sequence shown here is derived from an EMBL/GenBank/DDBJ whole genome shotgun (WGS) entry which is preliminary data.</text>
</comment>
<feature type="signal peptide" evidence="3">
    <location>
        <begin position="1"/>
        <end position="25"/>
    </location>
</feature>
<evidence type="ECO:0000256" key="2">
    <source>
        <dbReference type="SAM" id="Phobius"/>
    </source>
</evidence>
<evidence type="ECO:0000256" key="1">
    <source>
        <dbReference type="SAM" id="MobiDB-lite"/>
    </source>
</evidence>
<dbReference type="PANTHER" id="PTHR21229:SF78">
    <property type="entry name" value="INTIMAL THICKNESS RELATED RECEPTOR IRP DOMAIN-CONTAINING PROTEIN"/>
    <property type="match status" value="1"/>
</dbReference>
<protein>
    <recommendedName>
        <fullName evidence="6">Intimal thickness related receptor IRP domain-containing protein</fullName>
    </recommendedName>
</protein>
<feature type="compositionally biased region" description="Acidic residues" evidence="1">
    <location>
        <begin position="350"/>
        <end position="362"/>
    </location>
</feature>
<evidence type="ECO:0000313" key="4">
    <source>
        <dbReference type="EMBL" id="KYQ90675.1"/>
    </source>
</evidence>
<dbReference type="InParanoid" id="A0A151Z9R3"/>
<proteinExistence type="predicted"/>
<feature type="transmembrane region" description="Helical" evidence="2">
    <location>
        <begin position="236"/>
        <end position="262"/>
    </location>
</feature>
<dbReference type="PANTHER" id="PTHR21229">
    <property type="entry name" value="LUNG SEVEN TRANSMEMBRANE RECEPTOR"/>
    <property type="match status" value="1"/>
</dbReference>
<reference evidence="4 5" key="1">
    <citation type="submission" date="2015-12" db="EMBL/GenBank/DDBJ databases">
        <title>Dictyostelia acquired genes for synthesis and detection of signals that induce cell-type specialization by lateral gene transfer from prokaryotes.</title>
        <authorList>
            <person name="Gloeckner G."/>
            <person name="Schaap P."/>
        </authorList>
    </citation>
    <scope>NUCLEOTIDE SEQUENCE [LARGE SCALE GENOMIC DNA]</scope>
    <source>
        <strain evidence="4 5">TK</strain>
    </source>
</reference>
<keyword evidence="3" id="KW-0732">Signal</keyword>
<dbReference type="GO" id="GO:0016020">
    <property type="term" value="C:membrane"/>
    <property type="evidence" value="ECO:0007669"/>
    <property type="project" value="InterPro"/>
</dbReference>
<dbReference type="OrthoDB" id="19839at2759"/>
<name>A0A151Z9R3_TIELA</name>